<evidence type="ECO:0000313" key="1">
    <source>
        <dbReference type="EMBL" id="MBC2667693.1"/>
    </source>
</evidence>
<comment type="caution">
    <text evidence="1">The sequence shown here is derived from an EMBL/GenBank/DDBJ whole genome shotgun (WGS) entry which is preliminary data.</text>
</comment>
<dbReference type="RefSeq" id="WP_185677573.1">
    <property type="nucleotide sequence ID" value="NZ_JACLAX010000001.1"/>
</dbReference>
<gene>
    <name evidence="1" type="ORF">H7F53_00870</name>
</gene>
<dbReference type="AlphaFoldDB" id="A0A7X1KNQ8"/>
<sequence length="91" mass="9417">MTERPTIEDAAARVISLEAELETAGHATTGGDELAATRAALHAWVETVVAAVASPGVGRVTLIHANGTQSKIAAPDLPFLLTRPVSFDQQG</sequence>
<reference evidence="1 2" key="1">
    <citation type="submission" date="2020-08" db="EMBL/GenBank/DDBJ databases">
        <title>The genome sequence of type strain Novosphingobium piscinae KCTC 42194.</title>
        <authorList>
            <person name="Liu Y."/>
        </authorList>
    </citation>
    <scope>NUCLEOTIDE SEQUENCE [LARGE SCALE GENOMIC DNA]</scope>
    <source>
        <strain evidence="1 2">KCTC 42194</strain>
    </source>
</reference>
<protein>
    <submittedName>
        <fullName evidence="1">Uncharacterized protein</fullName>
    </submittedName>
</protein>
<dbReference type="Proteomes" id="UP000551327">
    <property type="component" value="Unassembled WGS sequence"/>
</dbReference>
<name>A0A7X1KNQ8_9SPHN</name>
<organism evidence="1 2">
    <name type="scientific">Novosphingobium piscinae</name>
    <dbReference type="NCBI Taxonomy" id="1507448"/>
    <lineage>
        <taxon>Bacteria</taxon>
        <taxon>Pseudomonadati</taxon>
        <taxon>Pseudomonadota</taxon>
        <taxon>Alphaproteobacteria</taxon>
        <taxon>Sphingomonadales</taxon>
        <taxon>Sphingomonadaceae</taxon>
        <taxon>Novosphingobium</taxon>
    </lineage>
</organism>
<proteinExistence type="predicted"/>
<evidence type="ECO:0000313" key="2">
    <source>
        <dbReference type="Proteomes" id="UP000551327"/>
    </source>
</evidence>
<dbReference type="EMBL" id="JACLAX010000001">
    <property type="protein sequence ID" value="MBC2667693.1"/>
    <property type="molecule type" value="Genomic_DNA"/>
</dbReference>
<keyword evidence="2" id="KW-1185">Reference proteome</keyword>
<accession>A0A7X1KNQ8</accession>